<keyword evidence="1" id="KW-0812">Transmembrane</keyword>
<keyword evidence="1" id="KW-1133">Transmembrane helix</keyword>
<keyword evidence="1" id="KW-0472">Membrane</keyword>
<gene>
    <name evidence="2" type="ORF">HMPREF9997_02399</name>
</gene>
<evidence type="ECO:0000313" key="3">
    <source>
        <dbReference type="Proteomes" id="UP000010445"/>
    </source>
</evidence>
<keyword evidence="3" id="KW-1185">Reference proteome</keyword>
<dbReference type="HOGENOM" id="CLU_2750914_0_0_11"/>
<dbReference type="RefSeq" id="WP_006062204.1">
    <property type="nucleotide sequence ID" value="NZ_KB290824.1"/>
</dbReference>
<dbReference type="EMBL" id="AMEM01000040">
    <property type="protein sequence ID" value="EKX88036.1"/>
    <property type="molecule type" value="Genomic_DNA"/>
</dbReference>
<proteinExistence type="predicted"/>
<dbReference type="PATRIC" id="fig|1035195.3.peg.2142"/>
<name>L1MAQ8_9CORY</name>
<evidence type="ECO:0000256" key="1">
    <source>
        <dbReference type="SAM" id="Phobius"/>
    </source>
</evidence>
<feature type="transmembrane region" description="Helical" evidence="1">
    <location>
        <begin position="37"/>
        <end position="56"/>
    </location>
</feature>
<reference evidence="2 3" key="1">
    <citation type="submission" date="2012-05" db="EMBL/GenBank/DDBJ databases">
        <authorList>
            <person name="Weinstock G."/>
            <person name="Sodergren E."/>
            <person name="Lobos E.A."/>
            <person name="Fulton L."/>
            <person name="Fulton R."/>
            <person name="Courtney L."/>
            <person name="Fronick C."/>
            <person name="O'Laughlin M."/>
            <person name="Godfrey J."/>
            <person name="Wilson R.M."/>
            <person name="Miner T."/>
            <person name="Farmer C."/>
            <person name="Delehaunty K."/>
            <person name="Cordes M."/>
            <person name="Minx P."/>
            <person name="Tomlinson C."/>
            <person name="Chen J."/>
            <person name="Wollam A."/>
            <person name="Pepin K.H."/>
            <person name="Bhonagiri V."/>
            <person name="Zhang X."/>
            <person name="Suruliraj S."/>
            <person name="Warren W."/>
            <person name="Mitreva M."/>
            <person name="Mardis E.R."/>
            <person name="Wilson R.K."/>
        </authorList>
    </citation>
    <scope>NUCLEOTIDE SEQUENCE [LARGE SCALE GENOMIC DNA]</scope>
    <source>
        <strain evidence="2 3">F0235</strain>
    </source>
</reference>
<dbReference type="AlphaFoldDB" id="L1MAQ8"/>
<dbReference type="Proteomes" id="UP000010445">
    <property type="component" value="Unassembled WGS sequence"/>
</dbReference>
<protein>
    <submittedName>
        <fullName evidence="2">Uncharacterized protein</fullName>
    </submittedName>
</protein>
<comment type="caution">
    <text evidence="2">The sequence shown here is derived from an EMBL/GenBank/DDBJ whole genome shotgun (WGS) entry which is preliminary data.</text>
</comment>
<evidence type="ECO:0000313" key="2">
    <source>
        <dbReference type="EMBL" id="EKX88036.1"/>
    </source>
</evidence>
<organism evidence="2 3">
    <name type="scientific">Corynebacterium durum F0235</name>
    <dbReference type="NCBI Taxonomy" id="1035195"/>
    <lineage>
        <taxon>Bacteria</taxon>
        <taxon>Bacillati</taxon>
        <taxon>Actinomycetota</taxon>
        <taxon>Actinomycetes</taxon>
        <taxon>Mycobacteriales</taxon>
        <taxon>Corynebacteriaceae</taxon>
        <taxon>Corynebacterium</taxon>
    </lineage>
</organism>
<sequence length="70" mass="8194">MKGYIRWFATLVTFFIAWIAFSTIVPLLLILPLQANIGPIELLLFTAVGLIPAFFASRKMYRHPRWEQQR</sequence>
<feature type="transmembrane region" description="Helical" evidence="1">
    <location>
        <begin position="7"/>
        <end position="31"/>
    </location>
</feature>
<accession>L1MAQ8</accession>